<feature type="domain" description="Pentatricopeptide repeat-containing protein-mitochondrial" evidence="3">
    <location>
        <begin position="76"/>
        <end position="203"/>
    </location>
</feature>
<dbReference type="OrthoDB" id="185373at2759"/>
<name>A0A9P1M1N2_9DINO</name>
<dbReference type="Pfam" id="PF23276">
    <property type="entry name" value="TPR_24"/>
    <property type="match status" value="1"/>
</dbReference>
<comment type="caution">
    <text evidence="4">The sequence shown here is derived from an EMBL/GenBank/DDBJ whole genome shotgun (WGS) entry which is preliminary data.</text>
</comment>
<evidence type="ECO:0000313" key="6">
    <source>
        <dbReference type="Proteomes" id="UP001152797"/>
    </source>
</evidence>
<evidence type="ECO:0000256" key="1">
    <source>
        <dbReference type="ARBA" id="ARBA00022737"/>
    </source>
</evidence>
<dbReference type="PANTHER" id="PTHR47447">
    <property type="entry name" value="OS03G0856100 PROTEIN"/>
    <property type="match status" value="1"/>
</dbReference>
<accession>A0A9P1M1N2</accession>
<keyword evidence="1" id="KW-0677">Repeat</keyword>
<feature type="repeat" description="PPR" evidence="2">
    <location>
        <begin position="148"/>
        <end position="182"/>
    </location>
</feature>
<evidence type="ECO:0000313" key="5">
    <source>
        <dbReference type="EMBL" id="CAL4806233.1"/>
    </source>
</evidence>
<dbReference type="Pfam" id="PF01535">
    <property type="entry name" value="PPR"/>
    <property type="match status" value="1"/>
</dbReference>
<dbReference type="InterPro" id="IPR011990">
    <property type="entry name" value="TPR-like_helical_dom_sf"/>
</dbReference>
<sequence length="319" mass="35154">MRSSRRRCHLWRFGAIASAVTVLHLRKILVAPLCFALPQVSPPNDVPADLFPAGSDFEDLAAQIHSDLEIRTADKAVCQDLLSKLAESGDPLLASRWLRKMRACGVDLDPNCYEAIVAAHCLQGLATEGEMILEVHAKELASEGRRPSAASYGSLAETFAERGEVEKAQEYLKNMKSFDLPVEMRTYAAVIESLAQRGQSDAARRWLEDAIRKGLTPSRRCFSATISAFAKESRLLEAEGVLKAMREANVDADVQTWGWLLMASHMAPSNRPTSRAKRKQSHTKPEDIFRQMLDAGIVPDSFVLRALGKAVGLERLSPG</sequence>
<protein>
    <submittedName>
        <fullName evidence="5">Pentatricopeptide repeat-containing protein At5g39710 (Protein EMBRYO DEFECTIVE 2745)</fullName>
    </submittedName>
</protein>
<dbReference type="EMBL" id="CAMXCT020006721">
    <property type="protein sequence ID" value="CAL1172296.1"/>
    <property type="molecule type" value="Genomic_DNA"/>
</dbReference>
<dbReference type="PANTHER" id="PTHR47447:SF17">
    <property type="entry name" value="OS12G0638900 PROTEIN"/>
    <property type="match status" value="1"/>
</dbReference>
<dbReference type="Proteomes" id="UP001152797">
    <property type="component" value="Unassembled WGS sequence"/>
</dbReference>
<dbReference type="EMBL" id="CAMXCT030006721">
    <property type="protein sequence ID" value="CAL4806233.1"/>
    <property type="molecule type" value="Genomic_DNA"/>
</dbReference>
<proteinExistence type="predicted"/>
<keyword evidence="6" id="KW-1185">Reference proteome</keyword>
<dbReference type="InterPro" id="IPR057027">
    <property type="entry name" value="TPR_mt"/>
</dbReference>
<evidence type="ECO:0000259" key="3">
    <source>
        <dbReference type="Pfam" id="PF23276"/>
    </source>
</evidence>
<reference evidence="4" key="1">
    <citation type="submission" date="2022-10" db="EMBL/GenBank/DDBJ databases">
        <authorList>
            <person name="Chen Y."/>
            <person name="Dougan E. K."/>
            <person name="Chan C."/>
            <person name="Rhodes N."/>
            <person name="Thang M."/>
        </authorList>
    </citation>
    <scope>NUCLEOTIDE SEQUENCE</scope>
</reference>
<evidence type="ECO:0000313" key="4">
    <source>
        <dbReference type="EMBL" id="CAI4018921.1"/>
    </source>
</evidence>
<dbReference type="InterPro" id="IPR002885">
    <property type="entry name" value="PPR_rpt"/>
</dbReference>
<dbReference type="Gene3D" id="1.25.40.10">
    <property type="entry name" value="Tetratricopeptide repeat domain"/>
    <property type="match status" value="2"/>
</dbReference>
<gene>
    <name evidence="4" type="ORF">C1SCF055_LOCUS43451</name>
</gene>
<dbReference type="NCBIfam" id="TIGR00756">
    <property type="entry name" value="PPR"/>
    <property type="match status" value="1"/>
</dbReference>
<organism evidence="4">
    <name type="scientific">Cladocopium goreaui</name>
    <dbReference type="NCBI Taxonomy" id="2562237"/>
    <lineage>
        <taxon>Eukaryota</taxon>
        <taxon>Sar</taxon>
        <taxon>Alveolata</taxon>
        <taxon>Dinophyceae</taxon>
        <taxon>Suessiales</taxon>
        <taxon>Symbiodiniaceae</taxon>
        <taxon>Cladocopium</taxon>
    </lineage>
</organism>
<dbReference type="PROSITE" id="PS51375">
    <property type="entry name" value="PPR"/>
    <property type="match status" value="2"/>
</dbReference>
<evidence type="ECO:0000256" key="2">
    <source>
        <dbReference type="PROSITE-ProRule" id="PRU00708"/>
    </source>
</evidence>
<reference evidence="5 6" key="2">
    <citation type="submission" date="2024-05" db="EMBL/GenBank/DDBJ databases">
        <authorList>
            <person name="Chen Y."/>
            <person name="Shah S."/>
            <person name="Dougan E. K."/>
            <person name="Thang M."/>
            <person name="Chan C."/>
        </authorList>
    </citation>
    <scope>NUCLEOTIDE SEQUENCE [LARGE SCALE GENOMIC DNA]</scope>
</reference>
<dbReference type="EMBL" id="CAMXCT010006721">
    <property type="protein sequence ID" value="CAI4018921.1"/>
    <property type="molecule type" value="Genomic_DNA"/>
</dbReference>
<dbReference type="AlphaFoldDB" id="A0A9P1M1N2"/>
<feature type="repeat" description="PPR" evidence="2">
    <location>
        <begin position="183"/>
        <end position="217"/>
    </location>
</feature>